<organism evidence="2 3">
    <name type="scientific">Kibdelosporangium philippinense</name>
    <dbReference type="NCBI Taxonomy" id="211113"/>
    <lineage>
        <taxon>Bacteria</taxon>
        <taxon>Bacillati</taxon>
        <taxon>Actinomycetota</taxon>
        <taxon>Actinomycetes</taxon>
        <taxon>Pseudonocardiales</taxon>
        <taxon>Pseudonocardiaceae</taxon>
        <taxon>Kibdelosporangium</taxon>
    </lineage>
</organism>
<dbReference type="RefSeq" id="WP_233726048.1">
    <property type="nucleotide sequence ID" value="NZ_JAJVCN010000001.1"/>
</dbReference>
<accession>A0ABS8Z9J7</accession>
<protein>
    <submittedName>
        <fullName evidence="2">Uncharacterized protein</fullName>
    </submittedName>
</protein>
<feature type="transmembrane region" description="Helical" evidence="1">
    <location>
        <begin position="6"/>
        <end position="24"/>
    </location>
</feature>
<keyword evidence="1" id="KW-0812">Transmembrane</keyword>
<gene>
    <name evidence="2" type="ORF">LWC34_17205</name>
</gene>
<reference evidence="2 3" key="1">
    <citation type="submission" date="2021-12" db="EMBL/GenBank/DDBJ databases">
        <title>Genome sequence of Kibdelosporangium philippinense ATCC 49844.</title>
        <authorList>
            <person name="Fedorov E.A."/>
            <person name="Omeragic M."/>
            <person name="Shalygina K.F."/>
            <person name="Maclea K.S."/>
        </authorList>
    </citation>
    <scope>NUCLEOTIDE SEQUENCE [LARGE SCALE GENOMIC DNA]</scope>
    <source>
        <strain evidence="2 3">ATCC 49844</strain>
    </source>
</reference>
<evidence type="ECO:0000256" key="1">
    <source>
        <dbReference type="SAM" id="Phobius"/>
    </source>
</evidence>
<evidence type="ECO:0000313" key="3">
    <source>
        <dbReference type="Proteomes" id="UP001521150"/>
    </source>
</evidence>
<evidence type="ECO:0000313" key="2">
    <source>
        <dbReference type="EMBL" id="MCE7004551.1"/>
    </source>
</evidence>
<sequence>MDPTTVLGLGYVVGIFVMTVVMRRRRGIRHHRRIAIFGEGGVGPIWFVKATVCSVFWPVTLLVWGVAKAVRS</sequence>
<proteinExistence type="predicted"/>
<dbReference type="EMBL" id="JAJVCN010000001">
    <property type="protein sequence ID" value="MCE7004551.1"/>
    <property type="molecule type" value="Genomic_DNA"/>
</dbReference>
<feature type="transmembrane region" description="Helical" evidence="1">
    <location>
        <begin position="45"/>
        <end position="67"/>
    </location>
</feature>
<keyword evidence="1" id="KW-0472">Membrane</keyword>
<dbReference type="Proteomes" id="UP001521150">
    <property type="component" value="Unassembled WGS sequence"/>
</dbReference>
<comment type="caution">
    <text evidence="2">The sequence shown here is derived from an EMBL/GenBank/DDBJ whole genome shotgun (WGS) entry which is preliminary data.</text>
</comment>
<keyword evidence="1" id="KW-1133">Transmembrane helix</keyword>
<name>A0ABS8Z9J7_9PSEU</name>
<keyword evidence="3" id="KW-1185">Reference proteome</keyword>